<gene>
    <name evidence="2" type="ORF">CK936_05010</name>
</gene>
<protein>
    <submittedName>
        <fullName evidence="2">Uncharacterized protein</fullName>
    </submittedName>
</protein>
<feature type="compositionally biased region" description="Basic residues" evidence="1">
    <location>
        <begin position="1"/>
        <end position="11"/>
    </location>
</feature>
<sequence length="117" mass="12833">MSRERKHHARNGRGAAPDEGEPYVVLRPDVTVLGAEALVPRDNVRPAPNRFSHVLEQDQPYWFDRAEPHPRPDGTLAAGTSVVVLREEGERCRVVTGSGLYVSVDRASVGRLSHGDG</sequence>
<evidence type="ECO:0000313" key="3">
    <source>
        <dbReference type="Proteomes" id="UP000218944"/>
    </source>
</evidence>
<dbReference type="Proteomes" id="UP000218944">
    <property type="component" value="Unassembled WGS sequence"/>
</dbReference>
<evidence type="ECO:0000313" key="2">
    <source>
        <dbReference type="EMBL" id="PAU49962.1"/>
    </source>
</evidence>
<comment type="caution">
    <text evidence="2">The sequence shown here is derived from an EMBL/GenBank/DDBJ whole genome shotgun (WGS) entry which is preliminary data.</text>
</comment>
<accession>A0A2A2DFB5</accession>
<keyword evidence="3" id="KW-1185">Reference proteome</keyword>
<proteinExistence type="predicted"/>
<name>A0A2A2DFB5_9ACTN</name>
<dbReference type="EMBL" id="NSJV01000095">
    <property type="protein sequence ID" value="PAU49962.1"/>
    <property type="molecule type" value="Genomic_DNA"/>
</dbReference>
<dbReference type="AlphaFoldDB" id="A0A2A2DFB5"/>
<feature type="region of interest" description="Disordered" evidence="1">
    <location>
        <begin position="1"/>
        <end position="22"/>
    </location>
</feature>
<reference evidence="2 3" key="1">
    <citation type="submission" date="2017-08" db="EMBL/GenBank/DDBJ databases">
        <title>Genome sequence of Streptomyces albireticuli NRRL B-1670.</title>
        <authorList>
            <person name="Graham D.E."/>
            <person name="Mahan K.M."/>
            <person name="Klingeman D.M."/>
            <person name="Hettich R.L."/>
            <person name="Parry R.J."/>
            <person name="Spain J.C."/>
        </authorList>
    </citation>
    <scope>NUCLEOTIDE SEQUENCE [LARGE SCALE GENOMIC DNA]</scope>
    <source>
        <strain evidence="2 3">NRRL B-1670</strain>
    </source>
</reference>
<evidence type="ECO:0000256" key="1">
    <source>
        <dbReference type="SAM" id="MobiDB-lite"/>
    </source>
</evidence>
<organism evidence="2 3">
    <name type="scientific">Streptomyces albireticuli</name>
    <dbReference type="NCBI Taxonomy" id="1940"/>
    <lineage>
        <taxon>Bacteria</taxon>
        <taxon>Bacillati</taxon>
        <taxon>Actinomycetota</taxon>
        <taxon>Actinomycetes</taxon>
        <taxon>Kitasatosporales</taxon>
        <taxon>Streptomycetaceae</taxon>
        <taxon>Streptomyces</taxon>
    </lineage>
</organism>